<dbReference type="InterPro" id="IPR035906">
    <property type="entry name" value="MetI-like_sf"/>
</dbReference>
<evidence type="ECO:0000256" key="5">
    <source>
        <dbReference type="ARBA" id="ARBA00022989"/>
    </source>
</evidence>
<dbReference type="CDD" id="cd06261">
    <property type="entry name" value="TM_PBP2"/>
    <property type="match status" value="1"/>
</dbReference>
<comment type="subcellular location">
    <subcellularLocation>
        <location evidence="1 7">Cell membrane</location>
        <topology evidence="1 7">Multi-pass membrane protein</topology>
    </subcellularLocation>
</comment>
<dbReference type="OrthoDB" id="9803623at2"/>
<evidence type="ECO:0000259" key="8">
    <source>
        <dbReference type="PROSITE" id="PS50928"/>
    </source>
</evidence>
<feature type="transmembrane region" description="Helical" evidence="7">
    <location>
        <begin position="308"/>
        <end position="329"/>
    </location>
</feature>
<dbReference type="GO" id="GO:0055085">
    <property type="term" value="P:transmembrane transport"/>
    <property type="evidence" value="ECO:0007669"/>
    <property type="project" value="InterPro"/>
</dbReference>
<dbReference type="Gene3D" id="1.10.3720.10">
    <property type="entry name" value="MetI-like"/>
    <property type="match status" value="1"/>
</dbReference>
<dbReference type="PROSITE" id="PS50928">
    <property type="entry name" value="ABC_TM1"/>
    <property type="match status" value="1"/>
</dbReference>
<dbReference type="Proteomes" id="UP000193228">
    <property type="component" value="Unassembled WGS sequence"/>
</dbReference>
<sequence length="335" mass="36739">MKFEKLVERCLHLIPVLLGVSVIVFVMMSTTPGDPVKIMLGDQNASPAQEAALRHDMGLDLPPLERFGHFLLNSARGDFGLSYFHRRPVIDVITERLPATIELTLAALLIALAVAIPLGVLAAVKRNSLLDKAATVASLLGVSLPGFWFGILLLIVFAVRLHVLPISGRIGFDVSVPPVTRFLLIDSLLAGNLPAFWNALRHLLLPALTLGLPMAAILMRVTRTAMLDVMRQDYITFAEIKGLSRRRILFRHALKNALIPTLTVAAMETGSLLGGNMIVETVFGWPGLGRLVVESIYVRDYPVVQTAVLLYALIYVLLNFIADLLYTIVNPKVQL</sequence>
<evidence type="ECO:0000256" key="3">
    <source>
        <dbReference type="ARBA" id="ARBA00022475"/>
    </source>
</evidence>
<evidence type="ECO:0000256" key="6">
    <source>
        <dbReference type="ARBA" id="ARBA00023136"/>
    </source>
</evidence>
<evidence type="ECO:0000313" key="9">
    <source>
        <dbReference type="EMBL" id="SMG53174.1"/>
    </source>
</evidence>
<feature type="transmembrane region" description="Helical" evidence="7">
    <location>
        <begin position="103"/>
        <end position="124"/>
    </location>
</feature>
<dbReference type="EMBL" id="FXAT01000006">
    <property type="protein sequence ID" value="SMG53174.1"/>
    <property type="molecule type" value="Genomic_DNA"/>
</dbReference>
<name>A0A1X7LI55_9BURK</name>
<dbReference type="RefSeq" id="WP_085485963.1">
    <property type="nucleotide sequence ID" value="NZ_FXAT01000006.1"/>
</dbReference>
<accession>A0A1X7LI55</accession>
<keyword evidence="10" id="KW-1185">Reference proteome</keyword>
<reference evidence="10" key="1">
    <citation type="submission" date="2017-04" db="EMBL/GenBank/DDBJ databases">
        <authorList>
            <person name="Varghese N."/>
            <person name="Submissions S."/>
        </authorList>
    </citation>
    <scope>NUCLEOTIDE SEQUENCE [LARGE SCALE GENOMIC DNA]</scope>
    <source>
        <strain evidence="10">LMG 29540</strain>
    </source>
</reference>
<keyword evidence="4 7" id="KW-0812">Transmembrane</keyword>
<feature type="domain" description="ABC transmembrane type-1" evidence="8">
    <location>
        <begin position="97"/>
        <end position="322"/>
    </location>
</feature>
<dbReference type="GO" id="GO:0005886">
    <property type="term" value="C:plasma membrane"/>
    <property type="evidence" value="ECO:0007669"/>
    <property type="project" value="UniProtKB-SubCell"/>
</dbReference>
<dbReference type="AlphaFoldDB" id="A0A1X7LI55"/>
<comment type="similarity">
    <text evidence="7">Belongs to the binding-protein-dependent transport system permease family.</text>
</comment>
<keyword evidence="3" id="KW-1003">Cell membrane</keyword>
<keyword evidence="2 7" id="KW-0813">Transport</keyword>
<evidence type="ECO:0000313" key="10">
    <source>
        <dbReference type="Proteomes" id="UP000193228"/>
    </source>
</evidence>
<feature type="transmembrane region" description="Helical" evidence="7">
    <location>
        <begin position="203"/>
        <end position="221"/>
    </location>
</feature>
<organism evidence="9 10">
    <name type="scientific">Paraburkholderia susongensis</name>
    <dbReference type="NCBI Taxonomy" id="1515439"/>
    <lineage>
        <taxon>Bacteria</taxon>
        <taxon>Pseudomonadati</taxon>
        <taxon>Pseudomonadota</taxon>
        <taxon>Betaproteobacteria</taxon>
        <taxon>Burkholderiales</taxon>
        <taxon>Burkholderiaceae</taxon>
        <taxon>Paraburkholderia</taxon>
    </lineage>
</organism>
<dbReference type="SUPFAM" id="SSF161098">
    <property type="entry name" value="MetI-like"/>
    <property type="match status" value="1"/>
</dbReference>
<evidence type="ECO:0000256" key="1">
    <source>
        <dbReference type="ARBA" id="ARBA00004651"/>
    </source>
</evidence>
<protein>
    <submittedName>
        <fullName evidence="9">Peptide/nickel transport system permease protein</fullName>
    </submittedName>
</protein>
<dbReference type="PANTHER" id="PTHR43163:SF6">
    <property type="entry name" value="DIPEPTIDE TRANSPORT SYSTEM PERMEASE PROTEIN DPPB-RELATED"/>
    <property type="match status" value="1"/>
</dbReference>
<proteinExistence type="inferred from homology"/>
<keyword evidence="6 7" id="KW-0472">Membrane</keyword>
<evidence type="ECO:0000256" key="7">
    <source>
        <dbReference type="RuleBase" id="RU363032"/>
    </source>
</evidence>
<evidence type="ECO:0000256" key="2">
    <source>
        <dbReference type="ARBA" id="ARBA00022448"/>
    </source>
</evidence>
<feature type="transmembrane region" description="Helical" evidence="7">
    <location>
        <begin position="12"/>
        <end position="30"/>
    </location>
</feature>
<dbReference type="InterPro" id="IPR045621">
    <property type="entry name" value="BPD_transp_1_N"/>
</dbReference>
<keyword evidence="5 7" id="KW-1133">Transmembrane helix</keyword>
<dbReference type="Pfam" id="PF19300">
    <property type="entry name" value="BPD_transp_1_N"/>
    <property type="match status" value="1"/>
</dbReference>
<feature type="transmembrane region" description="Helical" evidence="7">
    <location>
        <begin position="136"/>
        <end position="159"/>
    </location>
</feature>
<evidence type="ECO:0000256" key="4">
    <source>
        <dbReference type="ARBA" id="ARBA00022692"/>
    </source>
</evidence>
<dbReference type="STRING" id="1515439.SAMN06265784_106103"/>
<gene>
    <name evidence="9" type="ORF">SAMN06265784_106103</name>
</gene>
<dbReference type="PANTHER" id="PTHR43163">
    <property type="entry name" value="DIPEPTIDE TRANSPORT SYSTEM PERMEASE PROTEIN DPPB-RELATED"/>
    <property type="match status" value="1"/>
</dbReference>
<dbReference type="InterPro" id="IPR000515">
    <property type="entry name" value="MetI-like"/>
</dbReference>
<dbReference type="Pfam" id="PF00528">
    <property type="entry name" value="BPD_transp_1"/>
    <property type="match status" value="1"/>
</dbReference>